<reference evidence="2 3" key="1">
    <citation type="submission" date="2016-06" db="EMBL/GenBank/DDBJ databases">
        <authorList>
            <person name="Kjaerup R.B."/>
            <person name="Dalgaard T.S."/>
            <person name="Juul-Madsen H.R."/>
        </authorList>
    </citation>
    <scope>NUCLEOTIDE SEQUENCE [LARGE SCALE GENOMIC DNA]</scope>
    <source>
        <strain evidence="2 3">CECT 8886</strain>
    </source>
</reference>
<proteinExistence type="predicted"/>
<dbReference type="RefSeq" id="WP_139063176.1">
    <property type="nucleotide sequence ID" value="NZ_FLOB01000011.1"/>
</dbReference>
<evidence type="ECO:0008006" key="4">
    <source>
        <dbReference type="Google" id="ProtNLM"/>
    </source>
</evidence>
<sequence>MNTSEYNFMRPLWRRIAATLVALGWAYMEWSSGNSFWGVIALGFMGYCLWNYFYRFKPDTTPE</sequence>
<dbReference type="EMBL" id="FLOB01000011">
    <property type="protein sequence ID" value="SBS35949.1"/>
    <property type="molecule type" value="Genomic_DNA"/>
</dbReference>
<dbReference type="STRING" id="1792290.MSP8886_03526"/>
<protein>
    <recommendedName>
        <fullName evidence="4">DUF3329 domain-containing protein</fullName>
    </recommendedName>
</protein>
<keyword evidence="1" id="KW-0472">Membrane</keyword>
<keyword evidence="1" id="KW-0812">Transmembrane</keyword>
<accession>A0A1A8TR36</accession>
<dbReference type="OrthoDB" id="7362327at2"/>
<dbReference type="Proteomes" id="UP000092544">
    <property type="component" value="Unassembled WGS sequence"/>
</dbReference>
<name>A0A1A8TR36_9GAMM</name>
<evidence type="ECO:0000313" key="3">
    <source>
        <dbReference type="Proteomes" id="UP000092544"/>
    </source>
</evidence>
<gene>
    <name evidence="2" type="ORF">MSP8886_03526</name>
</gene>
<feature type="transmembrane region" description="Helical" evidence="1">
    <location>
        <begin position="34"/>
        <end position="54"/>
    </location>
</feature>
<evidence type="ECO:0000313" key="2">
    <source>
        <dbReference type="EMBL" id="SBS35949.1"/>
    </source>
</evidence>
<keyword evidence="3" id="KW-1185">Reference proteome</keyword>
<organism evidence="2 3">
    <name type="scientific">Marinomonas spartinae</name>
    <dbReference type="NCBI Taxonomy" id="1792290"/>
    <lineage>
        <taxon>Bacteria</taxon>
        <taxon>Pseudomonadati</taxon>
        <taxon>Pseudomonadota</taxon>
        <taxon>Gammaproteobacteria</taxon>
        <taxon>Oceanospirillales</taxon>
        <taxon>Oceanospirillaceae</taxon>
        <taxon>Marinomonas</taxon>
    </lineage>
</organism>
<keyword evidence="1" id="KW-1133">Transmembrane helix</keyword>
<dbReference type="AlphaFoldDB" id="A0A1A8TR36"/>
<feature type="transmembrane region" description="Helical" evidence="1">
    <location>
        <begin position="12"/>
        <end position="28"/>
    </location>
</feature>
<evidence type="ECO:0000256" key="1">
    <source>
        <dbReference type="SAM" id="Phobius"/>
    </source>
</evidence>